<dbReference type="InterPro" id="IPR035965">
    <property type="entry name" value="PAS-like_dom_sf"/>
</dbReference>
<feature type="domain" description="PAC" evidence="8">
    <location>
        <begin position="350"/>
        <end position="402"/>
    </location>
</feature>
<dbReference type="SMART" id="SM00388">
    <property type="entry name" value="HisKA"/>
    <property type="match status" value="1"/>
</dbReference>
<dbReference type="InterPro" id="IPR013656">
    <property type="entry name" value="PAS_4"/>
</dbReference>
<dbReference type="InterPro" id="IPR001610">
    <property type="entry name" value="PAC"/>
</dbReference>
<organism evidence="9 10">
    <name type="scientific">Humisphaera borealis</name>
    <dbReference type="NCBI Taxonomy" id="2807512"/>
    <lineage>
        <taxon>Bacteria</taxon>
        <taxon>Pseudomonadati</taxon>
        <taxon>Planctomycetota</taxon>
        <taxon>Phycisphaerae</taxon>
        <taxon>Tepidisphaerales</taxon>
        <taxon>Tepidisphaeraceae</taxon>
        <taxon>Humisphaera</taxon>
    </lineage>
</organism>
<protein>
    <recommendedName>
        <fullName evidence="2">histidine kinase</fullName>
        <ecNumber evidence="2">2.7.13.3</ecNumber>
    </recommendedName>
</protein>
<feature type="domain" description="PAC" evidence="8">
    <location>
        <begin position="603"/>
        <end position="655"/>
    </location>
</feature>
<dbReference type="Gene3D" id="3.30.450.20">
    <property type="entry name" value="PAS domain"/>
    <property type="match status" value="5"/>
</dbReference>
<dbReference type="InterPro" id="IPR005467">
    <property type="entry name" value="His_kinase_dom"/>
</dbReference>
<dbReference type="Pfam" id="PF13188">
    <property type="entry name" value="PAS_8"/>
    <property type="match status" value="1"/>
</dbReference>
<dbReference type="CDD" id="cd17580">
    <property type="entry name" value="REC_2_DhkD-like"/>
    <property type="match status" value="1"/>
</dbReference>
<dbReference type="InterPro" id="IPR011006">
    <property type="entry name" value="CheY-like_superfamily"/>
</dbReference>
<dbReference type="InterPro" id="IPR000700">
    <property type="entry name" value="PAS-assoc_C"/>
</dbReference>
<dbReference type="KEGG" id="hbs:IPV69_04730"/>
<dbReference type="InterPro" id="IPR000014">
    <property type="entry name" value="PAS"/>
</dbReference>
<dbReference type="Pfam" id="PF08447">
    <property type="entry name" value="PAS_3"/>
    <property type="match status" value="2"/>
</dbReference>
<feature type="domain" description="PAC" evidence="8">
    <location>
        <begin position="221"/>
        <end position="276"/>
    </location>
</feature>
<dbReference type="Gene3D" id="1.10.287.130">
    <property type="match status" value="1"/>
</dbReference>
<dbReference type="SUPFAM" id="SSF52172">
    <property type="entry name" value="CheY-like"/>
    <property type="match status" value="1"/>
</dbReference>
<dbReference type="PROSITE" id="PS50113">
    <property type="entry name" value="PAC"/>
    <property type="match status" value="4"/>
</dbReference>
<dbReference type="CDD" id="cd00130">
    <property type="entry name" value="PAS"/>
    <property type="match status" value="3"/>
</dbReference>
<dbReference type="Proteomes" id="UP000593765">
    <property type="component" value="Chromosome"/>
</dbReference>
<dbReference type="NCBIfam" id="TIGR00229">
    <property type="entry name" value="sensory_box"/>
    <property type="match status" value="3"/>
</dbReference>
<feature type="domain" description="PAS" evidence="7">
    <location>
        <begin position="530"/>
        <end position="600"/>
    </location>
</feature>
<dbReference type="SUPFAM" id="SSF55874">
    <property type="entry name" value="ATPase domain of HSP90 chaperone/DNA topoisomerase II/histidine kinase"/>
    <property type="match status" value="1"/>
</dbReference>
<dbReference type="SMART" id="SM00448">
    <property type="entry name" value="REC"/>
    <property type="match status" value="1"/>
</dbReference>
<evidence type="ECO:0000259" key="8">
    <source>
        <dbReference type="PROSITE" id="PS50113"/>
    </source>
</evidence>
<evidence type="ECO:0000256" key="3">
    <source>
        <dbReference type="ARBA" id="ARBA00022553"/>
    </source>
</evidence>
<gene>
    <name evidence="9" type="ORF">IPV69_04730</name>
</gene>
<evidence type="ECO:0000259" key="5">
    <source>
        <dbReference type="PROSITE" id="PS50109"/>
    </source>
</evidence>
<dbReference type="PANTHER" id="PTHR43547:SF2">
    <property type="entry name" value="HYBRID SIGNAL TRANSDUCTION HISTIDINE KINASE C"/>
    <property type="match status" value="1"/>
</dbReference>
<evidence type="ECO:0000256" key="1">
    <source>
        <dbReference type="ARBA" id="ARBA00000085"/>
    </source>
</evidence>
<dbReference type="CDD" id="cd16922">
    <property type="entry name" value="HATPase_EvgS-ArcB-TorS-like"/>
    <property type="match status" value="1"/>
</dbReference>
<dbReference type="PROSITE" id="PS50109">
    <property type="entry name" value="HIS_KIN"/>
    <property type="match status" value="1"/>
</dbReference>
<evidence type="ECO:0000256" key="4">
    <source>
        <dbReference type="PROSITE-ProRule" id="PRU00169"/>
    </source>
</evidence>
<dbReference type="AlphaFoldDB" id="A0A7M2WZ08"/>
<dbReference type="InterPro" id="IPR036890">
    <property type="entry name" value="HATPase_C_sf"/>
</dbReference>
<feature type="modified residue" description="4-aspartylphosphate" evidence="4">
    <location>
        <position position="980"/>
    </location>
</feature>
<dbReference type="PRINTS" id="PR00344">
    <property type="entry name" value="BCTRLSENSOR"/>
</dbReference>
<feature type="domain" description="Histidine kinase" evidence="5">
    <location>
        <begin position="680"/>
        <end position="898"/>
    </location>
</feature>
<evidence type="ECO:0000256" key="2">
    <source>
        <dbReference type="ARBA" id="ARBA00012438"/>
    </source>
</evidence>
<dbReference type="SUPFAM" id="SSF47384">
    <property type="entry name" value="Homodimeric domain of signal transducing histidine kinase"/>
    <property type="match status" value="1"/>
</dbReference>
<dbReference type="Gene3D" id="3.40.50.2300">
    <property type="match status" value="1"/>
</dbReference>
<dbReference type="SMART" id="SM00086">
    <property type="entry name" value="PAC"/>
    <property type="match status" value="3"/>
</dbReference>
<keyword evidence="3 4" id="KW-0597">Phosphoprotein</keyword>
<dbReference type="FunFam" id="3.30.450.20:FF:000099">
    <property type="entry name" value="Sensory box sensor histidine kinase"/>
    <property type="match status" value="2"/>
</dbReference>
<feature type="domain" description="PAC" evidence="8">
    <location>
        <begin position="86"/>
        <end position="138"/>
    </location>
</feature>
<proteinExistence type="predicted"/>
<evidence type="ECO:0000313" key="10">
    <source>
        <dbReference type="Proteomes" id="UP000593765"/>
    </source>
</evidence>
<dbReference type="PROSITE" id="PS50112">
    <property type="entry name" value="PAS"/>
    <property type="match status" value="2"/>
</dbReference>
<name>A0A7M2WZ08_9BACT</name>
<dbReference type="EC" id="2.7.13.3" evidence="2"/>
<accession>A0A7M2WZ08</accession>
<dbReference type="InterPro" id="IPR003594">
    <property type="entry name" value="HATPase_dom"/>
</dbReference>
<sequence>MITASKELRQKQLRLFDAISSTTPDFIYVFDLEGRFVYANRRLLEVWGTCYDDALGKSFIELGYPQWHADMHLREIRQVIDTRQQIKGEVPFTGGSGISGVYEYIFSPVLGPDGEVELIAGTTRDVTDRRRLEIDQQRLLHELGNERSRLEAVIDKAPAFICVLRGPQHVYEVANEQYYRLVGRRGIIGKPLHEALPELAGQGIWELLDGVFGKGESFSAQEMPVRFGRGNDGQLEERFVNFVCQPLREVHGEISGIFVHGVDVTDAVRARQALEQSESQFRLIADAIPQIAWAARPDGIVDYYNRRWFEYIGMPETAGEEIRWDSHLHPDELRRVSETWAHSIQTGEPYFTEFRVRNSEGRYRWFLVRALPAKDASGRIIRWLGTCTDVDDQKSSEAALRASQERYRSLFNSIDQGFCVVEMIFDADRKPVDYRFLEINPAFESQTGLVNAIGRTALDMIPELEDRWLKVYGGVVVSGEPVRFEESSEAMGRWFDVYAFRVGDRAGGKVAILFKDITSSKQIESALRDSERRFREMADTAPAILWVTEPDGSCSFLSRGWYEMTGQTPEEALGLGWVNAAHPDDRSAAAKAFVDANTARCPYAVDFRVRQADGAYRWVIDAGRPRFSHTGEFQGFVGSVIDITDRRRIEQERQLLLESEQAARAEAERASRMKDEFLATLSHELRTPLNAILGWAQILNSGPGNPADVREGVEIIERNARAQTQIIEDLLDMSRIISGKIHLNVQRFDLIEILRVAVETVRPAASAKGVRLHHVLDGAPALVLGDPNRLQQVFWNLLTNAVKFTPRGGHVQVLVNWTDAQVEVNVIDTGEGIDGKFLPHVFDRFRQADATTTRRHGGLGLGLAIVKQLVELHGGTVSVRSSGRGFGSSFTVSLPRTDIHPELSSADADDPSVPAPVTASADAVASLGGVKVLVVDDESDARALVRRLLEDCDAVVSTAASAQEAWERLQIDRPDVLVSDIGMPGEDGYSLIRRVRDLPAERGGRTPAVALTAYARAEDRMKAVVAGFEMHVVKPVEPAELITMVATLAKRAET</sequence>
<dbReference type="InterPro" id="IPR001789">
    <property type="entry name" value="Sig_transdc_resp-reg_receiver"/>
</dbReference>
<evidence type="ECO:0000313" key="9">
    <source>
        <dbReference type="EMBL" id="QOV90669.1"/>
    </source>
</evidence>
<comment type="catalytic activity">
    <reaction evidence="1">
        <text>ATP + protein L-histidine = ADP + protein N-phospho-L-histidine.</text>
        <dbReference type="EC" id="2.7.13.3"/>
    </reaction>
</comment>
<dbReference type="PANTHER" id="PTHR43547">
    <property type="entry name" value="TWO-COMPONENT HISTIDINE KINASE"/>
    <property type="match status" value="1"/>
</dbReference>
<dbReference type="InterPro" id="IPR004358">
    <property type="entry name" value="Sig_transdc_His_kin-like_C"/>
</dbReference>
<dbReference type="RefSeq" id="WP_206293768.1">
    <property type="nucleotide sequence ID" value="NZ_CP063458.1"/>
</dbReference>
<dbReference type="PROSITE" id="PS50110">
    <property type="entry name" value="RESPONSE_REGULATORY"/>
    <property type="match status" value="1"/>
</dbReference>
<dbReference type="InterPro" id="IPR003661">
    <property type="entry name" value="HisK_dim/P_dom"/>
</dbReference>
<dbReference type="FunFam" id="3.30.565.10:FF:000010">
    <property type="entry name" value="Sensor histidine kinase RcsC"/>
    <property type="match status" value="1"/>
</dbReference>
<dbReference type="InterPro" id="IPR013655">
    <property type="entry name" value="PAS_fold_3"/>
</dbReference>
<dbReference type="EMBL" id="CP063458">
    <property type="protein sequence ID" value="QOV90669.1"/>
    <property type="molecule type" value="Genomic_DNA"/>
</dbReference>
<evidence type="ECO:0000259" key="7">
    <source>
        <dbReference type="PROSITE" id="PS50112"/>
    </source>
</evidence>
<reference evidence="9 10" key="1">
    <citation type="submission" date="2020-10" db="EMBL/GenBank/DDBJ databases">
        <title>Wide distribution of Phycisphaera-like planctomycetes from WD2101 soil group in peatlands and genome analysis of the first cultivated representative.</title>
        <authorList>
            <person name="Dedysh S.N."/>
            <person name="Beletsky A.V."/>
            <person name="Ivanova A."/>
            <person name="Kulichevskaya I.S."/>
            <person name="Suzina N.E."/>
            <person name="Philippov D.A."/>
            <person name="Rakitin A.L."/>
            <person name="Mardanov A.V."/>
            <person name="Ravin N.V."/>
        </authorList>
    </citation>
    <scope>NUCLEOTIDE SEQUENCE [LARGE SCALE GENOMIC DNA]</scope>
    <source>
        <strain evidence="9 10">M1803</strain>
    </source>
</reference>
<dbReference type="Pfam" id="PF00072">
    <property type="entry name" value="Response_reg"/>
    <property type="match status" value="1"/>
</dbReference>
<feature type="domain" description="PAS" evidence="7">
    <location>
        <begin position="12"/>
        <end position="83"/>
    </location>
</feature>
<feature type="domain" description="Response regulatory" evidence="6">
    <location>
        <begin position="931"/>
        <end position="1049"/>
    </location>
</feature>
<dbReference type="GO" id="GO:0000155">
    <property type="term" value="F:phosphorelay sensor kinase activity"/>
    <property type="evidence" value="ECO:0007669"/>
    <property type="project" value="InterPro"/>
</dbReference>
<keyword evidence="10" id="KW-1185">Reference proteome</keyword>
<dbReference type="SMART" id="SM00387">
    <property type="entry name" value="HATPase_c"/>
    <property type="match status" value="1"/>
</dbReference>
<dbReference type="Pfam" id="PF08448">
    <property type="entry name" value="PAS_4"/>
    <property type="match status" value="2"/>
</dbReference>
<dbReference type="Gene3D" id="3.30.565.10">
    <property type="entry name" value="Histidine kinase-like ATPase, C-terminal domain"/>
    <property type="match status" value="1"/>
</dbReference>
<evidence type="ECO:0000259" key="6">
    <source>
        <dbReference type="PROSITE" id="PS50110"/>
    </source>
</evidence>
<dbReference type="InterPro" id="IPR036097">
    <property type="entry name" value="HisK_dim/P_sf"/>
</dbReference>
<dbReference type="SUPFAM" id="SSF55785">
    <property type="entry name" value="PYP-like sensor domain (PAS domain)"/>
    <property type="match status" value="5"/>
</dbReference>
<dbReference type="Pfam" id="PF00512">
    <property type="entry name" value="HisKA"/>
    <property type="match status" value="1"/>
</dbReference>
<dbReference type="Pfam" id="PF02518">
    <property type="entry name" value="HATPase_c"/>
    <property type="match status" value="1"/>
</dbReference>
<dbReference type="SMART" id="SM00091">
    <property type="entry name" value="PAS"/>
    <property type="match status" value="5"/>
</dbReference>
<dbReference type="CDD" id="cd00082">
    <property type="entry name" value="HisKA"/>
    <property type="match status" value="1"/>
</dbReference>